<dbReference type="PANTHER" id="PTHR43130">
    <property type="entry name" value="ARAC-FAMILY TRANSCRIPTIONAL REGULATOR"/>
    <property type="match status" value="1"/>
</dbReference>
<dbReference type="AlphaFoldDB" id="A0A146G792"/>
<evidence type="ECO:0000313" key="2">
    <source>
        <dbReference type="EMBL" id="GAT33430.1"/>
    </source>
</evidence>
<reference evidence="3" key="1">
    <citation type="journal article" date="2017" name="Genome Announc.">
        <title>Draft Genome Sequence of Terrimicrobium sacchariphilum NM-5T, a Facultative Anaerobic Soil Bacterium of the Class Spartobacteria.</title>
        <authorList>
            <person name="Qiu Y.L."/>
            <person name="Tourlousse D.M."/>
            <person name="Matsuura N."/>
            <person name="Ohashi A."/>
            <person name="Sekiguchi Y."/>
        </authorList>
    </citation>
    <scope>NUCLEOTIDE SEQUENCE [LARGE SCALE GENOMIC DNA]</scope>
    <source>
        <strain evidence="3">NM-5</strain>
    </source>
</reference>
<dbReference type="SUPFAM" id="SSF52317">
    <property type="entry name" value="Class I glutamine amidotransferase-like"/>
    <property type="match status" value="1"/>
</dbReference>
<accession>A0A146G792</accession>
<dbReference type="OrthoDB" id="6382410at2"/>
<dbReference type="Gene3D" id="3.40.50.880">
    <property type="match status" value="1"/>
</dbReference>
<dbReference type="CDD" id="cd03139">
    <property type="entry name" value="GATase1_PfpI_2"/>
    <property type="match status" value="1"/>
</dbReference>
<dbReference type="Proteomes" id="UP000076023">
    <property type="component" value="Unassembled WGS sequence"/>
</dbReference>
<dbReference type="GO" id="GO:0006355">
    <property type="term" value="P:regulation of DNA-templated transcription"/>
    <property type="evidence" value="ECO:0007669"/>
    <property type="project" value="TreeGrafter"/>
</dbReference>
<dbReference type="InterPro" id="IPR002818">
    <property type="entry name" value="DJ-1/PfpI"/>
</dbReference>
<evidence type="ECO:0000313" key="3">
    <source>
        <dbReference type="Proteomes" id="UP000076023"/>
    </source>
</evidence>
<dbReference type="InterPro" id="IPR029062">
    <property type="entry name" value="Class_I_gatase-like"/>
</dbReference>
<sequence length="227" mass="23855">MNVGGLIFPGIDQADFTGPFEVLSRLPGADFLVIGKNLSPVKDAKQLILTPTHDFTSAPDLDILLVPGGSGVNRLMEDEETLDFIRAQVSAASITLSVCTGALILGAAGLLQGRRATTHWAAKQFLPALGAIPQENRVVVDLPFVFAAGVTSGIDAALQVAALASGEDVARQIQLYIEYAPAPPFPGGTPETSPAEVLEAVNTILSPTVNERAAIVSRVHQKLFPHD</sequence>
<dbReference type="InParanoid" id="A0A146G792"/>
<proteinExistence type="predicted"/>
<gene>
    <name evidence="2" type="ORF">TSACC_21846</name>
</gene>
<evidence type="ECO:0000259" key="1">
    <source>
        <dbReference type="Pfam" id="PF01965"/>
    </source>
</evidence>
<feature type="domain" description="DJ-1/PfpI" evidence="1">
    <location>
        <begin position="6"/>
        <end position="161"/>
    </location>
</feature>
<organism evidence="2 3">
    <name type="scientific">Terrimicrobium sacchariphilum</name>
    <dbReference type="NCBI Taxonomy" id="690879"/>
    <lineage>
        <taxon>Bacteria</taxon>
        <taxon>Pseudomonadati</taxon>
        <taxon>Verrucomicrobiota</taxon>
        <taxon>Terrimicrobiia</taxon>
        <taxon>Terrimicrobiales</taxon>
        <taxon>Terrimicrobiaceae</taxon>
        <taxon>Terrimicrobium</taxon>
    </lineage>
</organism>
<comment type="caution">
    <text evidence="2">The sequence shown here is derived from an EMBL/GenBank/DDBJ whole genome shotgun (WGS) entry which is preliminary data.</text>
</comment>
<dbReference type="RefSeq" id="WP_075079162.1">
    <property type="nucleotide sequence ID" value="NZ_BDCO01000002.1"/>
</dbReference>
<name>A0A146G792_TERSA</name>
<dbReference type="STRING" id="690879.TSACC_21846"/>
<dbReference type="PANTHER" id="PTHR43130:SF2">
    <property type="entry name" value="DJ-1_PFPI DOMAIN-CONTAINING PROTEIN"/>
    <property type="match status" value="1"/>
</dbReference>
<keyword evidence="3" id="KW-1185">Reference proteome</keyword>
<protein>
    <submittedName>
        <fullName evidence="2">Cyclohexyl-isocyanide hydratase</fullName>
    </submittedName>
</protein>
<dbReference type="InterPro" id="IPR052158">
    <property type="entry name" value="INH-QAR"/>
</dbReference>
<dbReference type="EMBL" id="BDCO01000002">
    <property type="protein sequence ID" value="GAT33430.1"/>
    <property type="molecule type" value="Genomic_DNA"/>
</dbReference>
<dbReference type="Pfam" id="PF01965">
    <property type="entry name" value="DJ-1_PfpI"/>
    <property type="match status" value="1"/>
</dbReference>